<evidence type="ECO:0000313" key="5">
    <source>
        <dbReference type="Proteomes" id="UP001240639"/>
    </source>
</evidence>
<dbReference type="Pfam" id="PF06667">
    <property type="entry name" value="PspB"/>
    <property type="match status" value="1"/>
</dbReference>
<dbReference type="EMBL" id="JAVAIM010000001">
    <property type="protein sequence ID" value="MDP4575934.1"/>
    <property type="molecule type" value="Genomic_DNA"/>
</dbReference>
<keyword evidence="3" id="KW-0472">Membrane</keyword>
<gene>
    <name evidence="4" type="ORF">Q9K02_12350</name>
</gene>
<dbReference type="Proteomes" id="UP001240639">
    <property type="component" value="Unassembled WGS sequence"/>
</dbReference>
<accession>A0ABT9HS05</accession>
<evidence type="ECO:0008006" key="6">
    <source>
        <dbReference type="Google" id="ProtNLM"/>
    </source>
</evidence>
<evidence type="ECO:0000256" key="3">
    <source>
        <dbReference type="SAM" id="Phobius"/>
    </source>
</evidence>
<protein>
    <recommendedName>
        <fullName evidence="6">Phage shock protein B</fullName>
    </recommendedName>
</protein>
<sequence>MEGILALMIPLAPFIMVVAIVWIANQRKLEEKRLNATASRSAEEAARHATQVAELEQRVQVLERIVTDKGYDVAAQIEALRDTKSHEEGTGVPLDIKRQEKA</sequence>
<keyword evidence="1" id="KW-0175">Coiled coil</keyword>
<keyword evidence="3" id="KW-0812">Transmembrane</keyword>
<evidence type="ECO:0000256" key="2">
    <source>
        <dbReference type="SAM" id="MobiDB-lite"/>
    </source>
</evidence>
<keyword evidence="5" id="KW-1185">Reference proteome</keyword>
<feature type="transmembrane region" description="Helical" evidence="3">
    <location>
        <begin position="6"/>
        <end position="24"/>
    </location>
</feature>
<keyword evidence="3" id="KW-1133">Transmembrane helix</keyword>
<comment type="caution">
    <text evidence="4">The sequence shown here is derived from an EMBL/GenBank/DDBJ whole genome shotgun (WGS) entry which is preliminary data.</text>
</comment>
<dbReference type="RefSeq" id="WP_305933168.1">
    <property type="nucleotide sequence ID" value="NZ_JAVAIM010000001.1"/>
</dbReference>
<proteinExistence type="predicted"/>
<reference evidence="4 5" key="1">
    <citation type="submission" date="2023-08" db="EMBL/GenBank/DDBJ databases">
        <title>genomic of G39.</title>
        <authorList>
            <person name="Wang Y."/>
        </authorList>
    </citation>
    <scope>NUCLEOTIDE SEQUENCE [LARGE SCALE GENOMIC DNA]</scope>
    <source>
        <strain evidence="4 5">G39</strain>
    </source>
</reference>
<feature type="region of interest" description="Disordered" evidence="2">
    <location>
        <begin position="82"/>
        <end position="102"/>
    </location>
</feature>
<name>A0ABT9HS05_9SPHN</name>
<organism evidence="4 5">
    <name type="scientific">Qipengyuania profundimaris</name>
    <dbReference type="NCBI Taxonomy" id="3067652"/>
    <lineage>
        <taxon>Bacteria</taxon>
        <taxon>Pseudomonadati</taxon>
        <taxon>Pseudomonadota</taxon>
        <taxon>Alphaproteobacteria</taxon>
        <taxon>Sphingomonadales</taxon>
        <taxon>Erythrobacteraceae</taxon>
        <taxon>Qipengyuania</taxon>
    </lineage>
</organism>
<evidence type="ECO:0000313" key="4">
    <source>
        <dbReference type="EMBL" id="MDP4575934.1"/>
    </source>
</evidence>
<evidence type="ECO:0000256" key="1">
    <source>
        <dbReference type="SAM" id="Coils"/>
    </source>
</evidence>
<dbReference type="InterPro" id="IPR009554">
    <property type="entry name" value="Phageshock_PspB"/>
</dbReference>
<feature type="coiled-coil region" evidence="1">
    <location>
        <begin position="38"/>
        <end position="65"/>
    </location>
</feature>